<feature type="binding site" evidence="9">
    <location>
        <position position="208"/>
    </location>
    <ligand>
        <name>chloride</name>
        <dbReference type="ChEBI" id="CHEBI:17996"/>
        <label>1</label>
    </ligand>
</feature>
<evidence type="ECO:0000313" key="17">
    <source>
        <dbReference type="Proteomes" id="UP000001554"/>
    </source>
</evidence>
<evidence type="ECO:0000256" key="6">
    <source>
        <dbReference type="PIRSR" id="PIRSR601548-1"/>
    </source>
</evidence>
<dbReference type="PRINTS" id="PR00791">
    <property type="entry name" value="PEPDIPTASEA"/>
</dbReference>
<evidence type="ECO:0000256" key="4">
    <source>
        <dbReference type="ARBA" id="ARBA00023157"/>
    </source>
</evidence>
<feature type="active site" description="Proton acceptor 1" evidence="6">
    <location>
        <position position="366"/>
    </location>
</feature>
<feature type="region of interest" description="Disordered" evidence="15">
    <location>
        <begin position="610"/>
        <end position="660"/>
    </location>
</feature>
<evidence type="ECO:0000256" key="3">
    <source>
        <dbReference type="ARBA" id="ARBA00022729"/>
    </source>
</evidence>
<feature type="active site" description="Proton donor 1" evidence="6">
    <location>
        <position position="495"/>
    </location>
</feature>
<feature type="active site" description="Proton donor 2" evidence="8">
    <location>
        <position position="495"/>
    </location>
</feature>
<feature type="binding site" evidence="9">
    <location>
        <position position="504"/>
    </location>
    <ligand>
        <name>chloride</name>
        <dbReference type="ChEBI" id="CHEBI:17996"/>
        <label>1</label>
    </ligand>
</feature>
<keyword evidence="17" id="KW-1185">Reference proteome</keyword>
<sequence>MLWSAILLPVLAVLSGAQTNTPTNNDLADARRFLGDYNARAQEVWNAYVVASWNYDTNLTDHNNDILLEKSLALTEFEATAYVNKTKFNTTGFPDDIIRQFDFLGSAPSEGDTARRLQETLSEMGRIYAVGQVCDQDDPDNCRGLEPGLTEIMATSRDYEERLWVWLRWRDAVSKVIRPHYVTYVQLKNQIARENGYADYGDQWRRKYETDTFEQDMLDIWEEVKPFYLELHAYVRRKLYDVYGEKINLRGPLPEHLLGDMWGRFWTNLYSLTIPFPDKESLDVTPAMLEQNYTIMRMYEVSEEFFGSLGLLPLPTTFFQRSMLQKPTDREVACHATAWDFYDGQDFRIRMCTKIDMEDLLTIHHEMGHTQYQMQYAHLPLVFRDGANDAFHEAVGEVLALSAATPQHLHAIGLLDTVPDDHDADINFLLLQGLNMIATLPFSLVQDLWRWRVFSGDIPENEWNKKYWEMKAEIVGVVPPEERGEDQLDITSIYHVANDFDMIRYYARTIIEFQFQKAMCDEAGIPDPLYKCDIYNSQPAGTKLANMLKLGRSKPWPDAMQEMTGQRKMLADSWKAYFQPLYVWLQEKNRENGDEPGWDVNWRPDPSCYRRRHQRRHHRRHRRRPRLPRHPNHCHPNRKWIKRTGRKINRRDRRRMSRQP</sequence>
<dbReference type="SUPFAM" id="SSF55486">
    <property type="entry name" value="Metalloproteases ('zincins'), catalytic domain"/>
    <property type="match status" value="1"/>
</dbReference>
<dbReference type="GO" id="GO:0008241">
    <property type="term" value="F:peptidyl-dipeptidase activity"/>
    <property type="evidence" value="ECO:0007669"/>
    <property type="project" value="InterPro"/>
</dbReference>
<evidence type="ECO:0000256" key="11">
    <source>
        <dbReference type="PIRSR" id="PIRSR601548-4"/>
    </source>
</evidence>
<evidence type="ECO:0000256" key="1">
    <source>
        <dbReference type="ARBA" id="ARBA00001923"/>
    </source>
</evidence>
<feature type="binding site" evidence="10">
    <location>
        <position position="365"/>
    </location>
    <ligand>
        <name>Zn(2+)</name>
        <dbReference type="ChEBI" id="CHEBI:29105"/>
        <label>1</label>
        <note>catalytic</note>
    </ligand>
</feature>
<feature type="signal peptide" evidence="16">
    <location>
        <begin position="1"/>
        <end position="19"/>
    </location>
</feature>
<keyword evidence="14" id="KW-0645">Protease</keyword>
<feature type="disulfide bond" evidence="11 13">
    <location>
        <begin position="134"/>
        <end position="142"/>
    </location>
</feature>
<proteinExistence type="inferred from homology"/>
<dbReference type="Gene3D" id="1.10.1370.30">
    <property type="match status" value="1"/>
</dbReference>
<keyword evidence="14" id="KW-0482">Metalloprotease</keyword>
<evidence type="ECO:0000256" key="8">
    <source>
        <dbReference type="PIRSR" id="PIRSR601548-11"/>
    </source>
</evidence>
<comment type="cofactor">
    <cofactor evidence="1">
        <name>chloride</name>
        <dbReference type="ChEBI" id="CHEBI:17996"/>
    </cofactor>
</comment>
<keyword evidence="5 7" id="KW-0325">Glycoprotein</keyword>
<dbReference type="Proteomes" id="UP000001554">
    <property type="component" value="Chromosome 2"/>
</dbReference>
<name>A0A9J7KML4_BRAFL</name>
<dbReference type="PROSITE" id="PS52011">
    <property type="entry name" value="PEPTIDASE_M2"/>
    <property type="match status" value="1"/>
</dbReference>
<gene>
    <name evidence="18" type="primary">LOC118409681</name>
</gene>
<dbReference type="KEGG" id="bfo:118409681"/>
<accession>A0A9J7KML4</accession>
<feature type="binding site" evidence="12">
    <location>
        <position position="393"/>
    </location>
    <ligand>
        <name>Zn(2+)</name>
        <dbReference type="ChEBI" id="CHEBI:29105"/>
        <label>2</label>
        <note>catalytic</note>
    </ligand>
</feature>
<dbReference type="OMA" id="KWNERWW"/>
<keyword evidence="3 16" id="KW-0732">Signal</keyword>
<dbReference type="GO" id="GO:0006508">
    <property type="term" value="P:proteolysis"/>
    <property type="evidence" value="ECO:0007669"/>
    <property type="project" value="UniProtKB-KW"/>
</dbReference>
<evidence type="ECO:0000256" key="2">
    <source>
        <dbReference type="ARBA" id="ARBA00008139"/>
    </source>
</evidence>
<feature type="binding site" evidence="12">
    <location>
        <position position="369"/>
    </location>
    <ligand>
        <name>Zn(2+)</name>
        <dbReference type="ChEBI" id="CHEBI:29105"/>
        <label>2</label>
        <note>catalytic</note>
    </ligand>
</feature>
<feature type="disulfide bond" evidence="11 13">
    <location>
        <begin position="334"/>
        <end position="352"/>
    </location>
</feature>
<dbReference type="AlphaFoldDB" id="A0A9J7KML4"/>
<dbReference type="OrthoDB" id="10029630at2759"/>
<keyword evidence="4 11" id="KW-1015">Disulfide bond</keyword>
<comment type="caution">
    <text evidence="13">Lacks conserved residue(s) required for the propagation of feature annotation.</text>
</comment>
<evidence type="ECO:0000256" key="9">
    <source>
        <dbReference type="PIRSR" id="PIRSR601548-2"/>
    </source>
</evidence>
<feature type="binding site" evidence="12">
    <location>
        <position position="365"/>
    </location>
    <ligand>
        <name>Zn(2+)</name>
        <dbReference type="ChEBI" id="CHEBI:29105"/>
        <label>2</label>
        <note>catalytic</note>
    </ligand>
</feature>
<dbReference type="EC" id="3.4.-.-" evidence="14"/>
<dbReference type="InterPro" id="IPR001548">
    <property type="entry name" value="Peptidase_M2"/>
</dbReference>
<feature type="active site" description="Proton acceptor 2" evidence="8">
    <location>
        <position position="366"/>
    </location>
</feature>
<evidence type="ECO:0000256" key="15">
    <source>
        <dbReference type="SAM" id="MobiDB-lite"/>
    </source>
</evidence>
<evidence type="ECO:0000313" key="18">
    <source>
        <dbReference type="RefSeq" id="XP_035666772.1"/>
    </source>
</evidence>
<feature type="binding site" evidence="10">
    <location>
        <position position="369"/>
    </location>
    <ligand>
        <name>Zn(2+)</name>
        <dbReference type="ChEBI" id="CHEBI:29105"/>
        <label>1</label>
        <note>catalytic</note>
    </ligand>
</feature>
<dbReference type="GO" id="GO:0046872">
    <property type="term" value="F:metal ion binding"/>
    <property type="evidence" value="ECO:0007669"/>
    <property type="project" value="UniProtKB-KW"/>
</dbReference>
<keyword evidence="10 14" id="KW-0479">Metal-binding</keyword>
<comment type="cofactor">
    <cofactor evidence="14">
        <name>Zn(2+)</name>
        <dbReference type="ChEBI" id="CHEBI:29105"/>
    </cofactor>
    <text evidence="14">Binds 1 zinc ion per subunit.</text>
</comment>
<dbReference type="Pfam" id="PF01401">
    <property type="entry name" value="Peptidase_M2"/>
    <property type="match status" value="1"/>
</dbReference>
<feature type="glycosylation site" description="N-linked (GlcNAc...) asparagine" evidence="7">
    <location>
        <position position="58"/>
    </location>
</feature>
<dbReference type="PANTHER" id="PTHR10514">
    <property type="entry name" value="ANGIOTENSIN-CONVERTING ENZYME"/>
    <property type="match status" value="1"/>
</dbReference>
<reference evidence="18" key="2">
    <citation type="submission" date="2025-08" db="UniProtKB">
        <authorList>
            <consortium name="RefSeq"/>
        </authorList>
    </citation>
    <scope>IDENTIFICATION</scope>
    <source>
        <strain evidence="18">S238N-H82</strain>
        <tissue evidence="18">Testes</tissue>
    </source>
</reference>
<evidence type="ECO:0000256" key="5">
    <source>
        <dbReference type="ARBA" id="ARBA00023180"/>
    </source>
</evidence>
<comment type="similarity">
    <text evidence="2 13 14">Belongs to the peptidase M2 family.</text>
</comment>
<feature type="disulfide bond" evidence="11">
    <location>
        <begin position="520"/>
        <end position="532"/>
    </location>
</feature>
<dbReference type="GO" id="GO:0004180">
    <property type="term" value="F:carboxypeptidase activity"/>
    <property type="evidence" value="ECO:0007669"/>
    <property type="project" value="UniProtKB-KW"/>
</dbReference>
<reference evidence="17" key="1">
    <citation type="journal article" date="2020" name="Nat. Ecol. Evol.">
        <title>Deeply conserved synteny resolves early events in vertebrate evolution.</title>
        <authorList>
            <person name="Simakov O."/>
            <person name="Marletaz F."/>
            <person name="Yue J.X."/>
            <person name="O'Connell B."/>
            <person name="Jenkins J."/>
            <person name="Brandt A."/>
            <person name="Calef R."/>
            <person name="Tung C.H."/>
            <person name="Huang T.K."/>
            <person name="Schmutz J."/>
            <person name="Satoh N."/>
            <person name="Yu J.K."/>
            <person name="Putnam N.H."/>
            <person name="Green R.E."/>
            <person name="Rokhsar D.S."/>
        </authorList>
    </citation>
    <scope>NUCLEOTIDE SEQUENCE [LARGE SCALE GENOMIC DNA]</scope>
    <source>
        <strain evidence="17">S238N-H82</strain>
    </source>
</reference>
<keyword evidence="14" id="KW-0121">Carboxypeptidase</keyword>
<evidence type="ECO:0000256" key="13">
    <source>
        <dbReference type="PROSITE-ProRule" id="PRU01355"/>
    </source>
</evidence>
<dbReference type="CDD" id="cd06461">
    <property type="entry name" value="M2_ACE"/>
    <property type="match status" value="1"/>
</dbReference>
<evidence type="ECO:0000256" key="12">
    <source>
        <dbReference type="PIRSR" id="PIRSR601548-8"/>
    </source>
</evidence>
<keyword evidence="10 14" id="KW-0862">Zinc</keyword>
<dbReference type="GeneID" id="118409681"/>
<dbReference type="RefSeq" id="XP_035666772.1">
    <property type="nucleotide sequence ID" value="XM_035810879.1"/>
</dbReference>
<dbReference type="GO" id="GO:0005886">
    <property type="term" value="C:plasma membrane"/>
    <property type="evidence" value="ECO:0000318"/>
    <property type="project" value="GO_Central"/>
</dbReference>
<organism evidence="17 18">
    <name type="scientific">Branchiostoma floridae</name>
    <name type="common">Florida lancelet</name>
    <name type="synonym">Amphioxus</name>
    <dbReference type="NCBI Taxonomy" id="7739"/>
    <lineage>
        <taxon>Eukaryota</taxon>
        <taxon>Metazoa</taxon>
        <taxon>Chordata</taxon>
        <taxon>Cephalochordata</taxon>
        <taxon>Leptocardii</taxon>
        <taxon>Amphioxiformes</taxon>
        <taxon>Branchiostomatidae</taxon>
        <taxon>Branchiostoma</taxon>
    </lineage>
</organism>
<feature type="chain" id="PRO_5039897589" description="Angiotensin-converting enzyme" evidence="16">
    <location>
        <begin position="20"/>
        <end position="660"/>
    </location>
</feature>
<dbReference type="PANTHER" id="PTHR10514:SF24">
    <property type="entry name" value="ANGIOTENSIN-CONVERTING ENZYME 2"/>
    <property type="match status" value="1"/>
</dbReference>
<evidence type="ECO:0000256" key="16">
    <source>
        <dbReference type="SAM" id="SignalP"/>
    </source>
</evidence>
<feature type="binding site" evidence="10">
    <location>
        <position position="393"/>
    </location>
    <ligand>
        <name>Zn(2+)</name>
        <dbReference type="ChEBI" id="CHEBI:29105"/>
        <label>1</label>
        <note>catalytic</note>
    </ligand>
</feature>
<keyword evidence="14" id="KW-0378">Hydrolase</keyword>
<evidence type="ECO:0000256" key="10">
    <source>
        <dbReference type="PIRSR" id="PIRSR601548-3"/>
    </source>
</evidence>
<dbReference type="GO" id="GO:0005615">
    <property type="term" value="C:extracellular space"/>
    <property type="evidence" value="ECO:0000318"/>
    <property type="project" value="GO_Central"/>
</dbReference>
<evidence type="ECO:0000256" key="14">
    <source>
        <dbReference type="RuleBase" id="RU361144"/>
    </source>
</evidence>
<evidence type="ECO:0000256" key="7">
    <source>
        <dbReference type="PIRSR" id="PIRSR601548-10"/>
    </source>
</evidence>
<dbReference type="GO" id="GO:0008237">
    <property type="term" value="F:metallopeptidase activity"/>
    <property type="evidence" value="ECO:0000318"/>
    <property type="project" value="GO_Central"/>
</dbReference>
<protein>
    <recommendedName>
        <fullName evidence="14">Angiotensin-converting enzyme</fullName>
        <ecNumber evidence="14">3.4.-.-</ecNumber>
    </recommendedName>
</protein>